<evidence type="ECO:0000256" key="1">
    <source>
        <dbReference type="ARBA" id="ARBA00022670"/>
    </source>
</evidence>
<dbReference type="SUPFAM" id="SSF55486">
    <property type="entry name" value="Metalloproteases ('zincins'), catalytic domain"/>
    <property type="match status" value="1"/>
</dbReference>
<evidence type="ECO:0000256" key="11">
    <source>
        <dbReference type="RuleBase" id="RU361183"/>
    </source>
</evidence>
<sequence>MTWSVISLVSLFLLTVEGRAISKRSASAPSNWRDLIGDDVYQYYLDPKTHRPGNGGFFEGDIKGVDKTAAGGEKDANGNAVLGQNAVMSKSQLWPNALVPYTIGSGYSSQQKSVIVGALKDMMSKTCVRFVERTNERDYITFVNRNAGCSSYVARTGGQQQIDLQEGCIYQFGEVQHEVMHALGFFHEQSRKDRDEYITIVWDNIQKDNYDQFEKYQSNLLGLTYDYDSIMHYGWNYFALDRSQPTMVPKKKASIGNRKAMSPTDIKKINILYECTGSRAPAPSSGSSSGGSRPSSSGSTSSSRKGTSIWDLILGRGSSDNESGTARPTTKKSSLLSSIFSGLFGG</sequence>
<feature type="binding site" evidence="10">
    <location>
        <position position="187"/>
    </location>
    <ligand>
        <name>Zn(2+)</name>
        <dbReference type="ChEBI" id="CHEBI:29105"/>
        <note>catalytic</note>
    </ligand>
</feature>
<evidence type="ECO:0000256" key="3">
    <source>
        <dbReference type="ARBA" id="ARBA00022729"/>
    </source>
</evidence>
<keyword evidence="15" id="KW-1185">Reference proteome</keyword>
<feature type="active site" evidence="10">
    <location>
        <position position="178"/>
    </location>
</feature>
<dbReference type="GO" id="GO:0008270">
    <property type="term" value="F:zinc ion binding"/>
    <property type="evidence" value="ECO:0007669"/>
    <property type="project" value="UniProtKB-UniRule"/>
</dbReference>
<feature type="region of interest" description="Disordered" evidence="12">
    <location>
        <begin position="314"/>
        <end position="333"/>
    </location>
</feature>
<evidence type="ECO:0000256" key="6">
    <source>
        <dbReference type="ARBA" id="ARBA00023049"/>
    </source>
</evidence>
<evidence type="ECO:0000313" key="14">
    <source>
        <dbReference type="EMBL" id="OQV12675.1"/>
    </source>
</evidence>
<feature type="domain" description="Peptidase M12A" evidence="13">
    <location>
        <begin position="85"/>
        <end position="276"/>
    </location>
</feature>
<keyword evidence="7" id="KW-0865">Zymogen</keyword>
<feature type="binding site" evidence="10">
    <location>
        <position position="177"/>
    </location>
    <ligand>
        <name>Zn(2+)</name>
        <dbReference type="ChEBI" id="CHEBI:29105"/>
        <note>catalytic</note>
    </ligand>
</feature>
<dbReference type="OrthoDB" id="291007at2759"/>
<dbReference type="PROSITE" id="PS51864">
    <property type="entry name" value="ASTACIN"/>
    <property type="match status" value="1"/>
</dbReference>
<dbReference type="GO" id="GO:0006508">
    <property type="term" value="P:proteolysis"/>
    <property type="evidence" value="ECO:0007669"/>
    <property type="project" value="UniProtKB-KW"/>
</dbReference>
<keyword evidence="6 10" id="KW-0482">Metalloprotease</keyword>
<dbReference type="FunFam" id="3.40.390.10:FF:000015">
    <property type="entry name" value="Meprin A subunit"/>
    <property type="match status" value="1"/>
</dbReference>
<dbReference type="Pfam" id="PF01400">
    <property type="entry name" value="Astacin"/>
    <property type="match status" value="1"/>
</dbReference>
<evidence type="ECO:0000256" key="10">
    <source>
        <dbReference type="PROSITE-ProRule" id="PRU01211"/>
    </source>
</evidence>
<comment type="caution">
    <text evidence="14">The sequence shown here is derived from an EMBL/GenBank/DDBJ whole genome shotgun (WGS) entry which is preliminary data.</text>
</comment>
<keyword evidence="4 10" id="KW-0378">Hydrolase</keyword>
<dbReference type="InterPro" id="IPR006026">
    <property type="entry name" value="Peptidase_Metallo"/>
</dbReference>
<evidence type="ECO:0000256" key="12">
    <source>
        <dbReference type="SAM" id="MobiDB-lite"/>
    </source>
</evidence>
<dbReference type="SMART" id="SM00235">
    <property type="entry name" value="ZnMc"/>
    <property type="match status" value="1"/>
</dbReference>
<dbReference type="Proteomes" id="UP000192578">
    <property type="component" value="Unassembled WGS sequence"/>
</dbReference>
<keyword evidence="3 11" id="KW-0732">Signal</keyword>
<evidence type="ECO:0000313" key="15">
    <source>
        <dbReference type="Proteomes" id="UP000192578"/>
    </source>
</evidence>
<evidence type="ECO:0000256" key="9">
    <source>
        <dbReference type="ARBA" id="ARBA00023180"/>
    </source>
</evidence>
<dbReference type="InterPro" id="IPR024079">
    <property type="entry name" value="MetalloPept_cat_dom_sf"/>
</dbReference>
<keyword evidence="8" id="KW-1015">Disulfide bond</keyword>
<protein>
    <recommendedName>
        <fullName evidence="11">Metalloendopeptidase</fullName>
        <ecNumber evidence="11">3.4.24.-</ecNumber>
    </recommendedName>
</protein>
<keyword evidence="1 10" id="KW-0645">Protease</keyword>
<evidence type="ECO:0000256" key="4">
    <source>
        <dbReference type="ARBA" id="ARBA00022801"/>
    </source>
</evidence>
<dbReference type="Gene3D" id="3.40.390.10">
    <property type="entry name" value="Collagenase (Catalytic Domain)"/>
    <property type="match status" value="1"/>
</dbReference>
<keyword evidence="2 10" id="KW-0479">Metal-binding</keyword>
<keyword evidence="5 10" id="KW-0862">Zinc</keyword>
<keyword evidence="9" id="KW-0325">Glycoprotein</keyword>
<dbReference type="InterPro" id="IPR034035">
    <property type="entry name" value="Astacin-like_dom"/>
</dbReference>
<proteinExistence type="predicted"/>
<dbReference type="CDD" id="cd04280">
    <property type="entry name" value="ZnMc_astacin_like"/>
    <property type="match status" value="1"/>
</dbReference>
<dbReference type="EC" id="3.4.24.-" evidence="11"/>
<feature type="chain" id="PRO_5011814251" description="Metalloendopeptidase" evidence="11">
    <location>
        <begin position="19"/>
        <end position="346"/>
    </location>
</feature>
<organism evidence="14 15">
    <name type="scientific">Hypsibius exemplaris</name>
    <name type="common">Freshwater tardigrade</name>
    <dbReference type="NCBI Taxonomy" id="2072580"/>
    <lineage>
        <taxon>Eukaryota</taxon>
        <taxon>Metazoa</taxon>
        <taxon>Ecdysozoa</taxon>
        <taxon>Tardigrada</taxon>
        <taxon>Eutardigrada</taxon>
        <taxon>Parachela</taxon>
        <taxon>Hypsibioidea</taxon>
        <taxon>Hypsibiidae</taxon>
        <taxon>Hypsibius</taxon>
    </lineage>
</organism>
<dbReference type="InterPro" id="IPR001506">
    <property type="entry name" value="Peptidase_M12A"/>
</dbReference>
<evidence type="ECO:0000256" key="7">
    <source>
        <dbReference type="ARBA" id="ARBA00023145"/>
    </source>
</evidence>
<feature type="compositionally biased region" description="Polar residues" evidence="12">
    <location>
        <begin position="318"/>
        <end position="332"/>
    </location>
</feature>
<dbReference type="GO" id="GO:0004222">
    <property type="term" value="F:metalloendopeptidase activity"/>
    <property type="evidence" value="ECO:0007669"/>
    <property type="project" value="UniProtKB-UniRule"/>
</dbReference>
<name>A0A1W0WBT1_HYPEX</name>
<dbReference type="AlphaFoldDB" id="A0A1W0WBT1"/>
<feature type="binding site" evidence="10">
    <location>
        <position position="181"/>
    </location>
    <ligand>
        <name>Zn(2+)</name>
        <dbReference type="ChEBI" id="CHEBI:29105"/>
        <note>catalytic</note>
    </ligand>
</feature>
<comment type="cofactor">
    <cofactor evidence="10 11">
        <name>Zn(2+)</name>
        <dbReference type="ChEBI" id="CHEBI:29105"/>
    </cofactor>
    <text evidence="10 11">Binds 1 zinc ion per subunit.</text>
</comment>
<evidence type="ECO:0000256" key="8">
    <source>
        <dbReference type="ARBA" id="ARBA00023157"/>
    </source>
</evidence>
<dbReference type="PANTHER" id="PTHR10127">
    <property type="entry name" value="DISCOIDIN, CUB, EGF, LAMININ , AND ZINC METALLOPROTEASE DOMAIN CONTAINING"/>
    <property type="match status" value="1"/>
</dbReference>
<feature type="region of interest" description="Disordered" evidence="12">
    <location>
        <begin position="278"/>
        <end position="308"/>
    </location>
</feature>
<evidence type="ECO:0000259" key="13">
    <source>
        <dbReference type="PROSITE" id="PS51864"/>
    </source>
</evidence>
<dbReference type="EMBL" id="MTYJ01000139">
    <property type="protein sequence ID" value="OQV12675.1"/>
    <property type="molecule type" value="Genomic_DNA"/>
</dbReference>
<evidence type="ECO:0000256" key="5">
    <source>
        <dbReference type="ARBA" id="ARBA00022833"/>
    </source>
</evidence>
<accession>A0A1W0WBT1</accession>
<comment type="caution">
    <text evidence="10">Lacks conserved residue(s) required for the propagation of feature annotation.</text>
</comment>
<reference evidence="15" key="1">
    <citation type="submission" date="2017-01" db="EMBL/GenBank/DDBJ databases">
        <title>Comparative genomics of anhydrobiosis in the tardigrade Hypsibius dujardini.</title>
        <authorList>
            <person name="Yoshida Y."/>
            <person name="Koutsovoulos G."/>
            <person name="Laetsch D."/>
            <person name="Stevens L."/>
            <person name="Kumar S."/>
            <person name="Horikawa D."/>
            <person name="Ishino K."/>
            <person name="Komine S."/>
            <person name="Tomita M."/>
            <person name="Blaxter M."/>
            <person name="Arakawa K."/>
        </authorList>
    </citation>
    <scope>NUCLEOTIDE SEQUENCE [LARGE SCALE GENOMIC DNA]</scope>
    <source>
        <strain evidence="15">Z151</strain>
    </source>
</reference>
<dbReference type="PANTHER" id="PTHR10127:SF883">
    <property type="entry name" value="ZINC METALLOPROTEINASE NAS-8"/>
    <property type="match status" value="1"/>
</dbReference>
<dbReference type="PRINTS" id="PR00480">
    <property type="entry name" value="ASTACIN"/>
</dbReference>
<feature type="signal peptide" evidence="11">
    <location>
        <begin position="1"/>
        <end position="18"/>
    </location>
</feature>
<gene>
    <name evidence="14" type="ORF">BV898_13083</name>
</gene>
<evidence type="ECO:0000256" key="2">
    <source>
        <dbReference type="ARBA" id="ARBA00022723"/>
    </source>
</evidence>